<dbReference type="PANTHER" id="PTHR38436">
    <property type="entry name" value="POLYKETIDE CYCLASE SNOAL-LIKE DOMAIN"/>
    <property type="match status" value="1"/>
</dbReference>
<protein>
    <submittedName>
        <fullName evidence="1">Ester cyclase</fullName>
    </submittedName>
</protein>
<dbReference type="SUPFAM" id="SSF54427">
    <property type="entry name" value="NTF2-like"/>
    <property type="match status" value="1"/>
</dbReference>
<reference evidence="1 2" key="1">
    <citation type="journal article" date="2018" name="Int. J. Syst. Evol. Microbiol.">
        <title>Adhaeribacter swui sp. nov., isolated from wet mud.</title>
        <authorList>
            <person name="Kim D.U."/>
            <person name="Kim K.W."/>
            <person name="Kang M.S."/>
            <person name="Kim J.Y."/>
            <person name="Jang J.H."/>
            <person name="Kim M.K."/>
        </authorList>
    </citation>
    <scope>NUCLEOTIDE SEQUENCE [LARGE SCALE GENOMIC DNA]</scope>
    <source>
        <strain evidence="1 2">KCTC 52873</strain>
    </source>
</reference>
<gene>
    <name evidence="1" type="ORF">HUW51_14990</name>
</gene>
<dbReference type="InterPro" id="IPR009959">
    <property type="entry name" value="Cyclase_SnoaL-like"/>
</dbReference>
<name>A0A7G7G9X9_9BACT</name>
<dbReference type="Pfam" id="PF07366">
    <property type="entry name" value="SnoaL"/>
    <property type="match status" value="1"/>
</dbReference>
<dbReference type="GO" id="GO:0030638">
    <property type="term" value="P:polyketide metabolic process"/>
    <property type="evidence" value="ECO:0007669"/>
    <property type="project" value="InterPro"/>
</dbReference>
<dbReference type="Gene3D" id="3.10.450.50">
    <property type="match status" value="1"/>
</dbReference>
<dbReference type="PANTHER" id="PTHR38436:SF1">
    <property type="entry name" value="ESTER CYCLASE"/>
    <property type="match status" value="1"/>
</dbReference>
<dbReference type="AlphaFoldDB" id="A0A7G7G9X9"/>
<dbReference type="Proteomes" id="UP000515237">
    <property type="component" value="Chromosome"/>
</dbReference>
<dbReference type="KEGG" id="aswu:HUW51_14990"/>
<keyword evidence="2" id="KW-1185">Reference proteome</keyword>
<sequence>MMTTEQSRQFILEYIGAISKDKSEAVLDKYIADPELKGHVLFFESGLPNYQLIPQDIIADGNKVTIRFLLEGEHKGDLFGIAATGRKVNIEGIIIYEVENNQIINHWMHADANSLMQQISNVEANSHS</sequence>
<organism evidence="1 2">
    <name type="scientific">Adhaeribacter swui</name>
    <dbReference type="NCBI Taxonomy" id="2086471"/>
    <lineage>
        <taxon>Bacteria</taxon>
        <taxon>Pseudomonadati</taxon>
        <taxon>Bacteroidota</taxon>
        <taxon>Cytophagia</taxon>
        <taxon>Cytophagales</taxon>
        <taxon>Hymenobacteraceae</taxon>
        <taxon>Adhaeribacter</taxon>
    </lineage>
</organism>
<proteinExistence type="predicted"/>
<accession>A0A7G7G9X9</accession>
<dbReference type="InterPro" id="IPR032710">
    <property type="entry name" value="NTF2-like_dom_sf"/>
</dbReference>
<dbReference type="RefSeq" id="WP_185270445.1">
    <property type="nucleotide sequence ID" value="NZ_CP055156.1"/>
</dbReference>
<evidence type="ECO:0000313" key="2">
    <source>
        <dbReference type="Proteomes" id="UP000515237"/>
    </source>
</evidence>
<evidence type="ECO:0000313" key="1">
    <source>
        <dbReference type="EMBL" id="QNF33963.1"/>
    </source>
</evidence>
<dbReference type="EMBL" id="CP055156">
    <property type="protein sequence ID" value="QNF33963.1"/>
    <property type="molecule type" value="Genomic_DNA"/>
</dbReference>